<evidence type="ECO:0000313" key="2">
    <source>
        <dbReference type="Proteomes" id="UP000807469"/>
    </source>
</evidence>
<name>A0A9P5YKG1_9AGAR</name>
<evidence type="ECO:0000313" key="1">
    <source>
        <dbReference type="EMBL" id="KAF9471468.1"/>
    </source>
</evidence>
<accession>A0A9P5YKG1</accession>
<gene>
    <name evidence="1" type="ORF">BDN70DRAFT_888134</name>
</gene>
<comment type="caution">
    <text evidence="1">The sequence shown here is derived from an EMBL/GenBank/DDBJ whole genome shotgun (WGS) entry which is preliminary data.</text>
</comment>
<reference evidence="1" key="1">
    <citation type="submission" date="2020-11" db="EMBL/GenBank/DDBJ databases">
        <authorList>
            <consortium name="DOE Joint Genome Institute"/>
            <person name="Ahrendt S."/>
            <person name="Riley R."/>
            <person name="Andreopoulos W."/>
            <person name="Labutti K."/>
            <person name="Pangilinan J."/>
            <person name="Ruiz-Duenas F.J."/>
            <person name="Barrasa J.M."/>
            <person name="Sanchez-Garcia M."/>
            <person name="Camarero S."/>
            <person name="Miyauchi S."/>
            <person name="Serrano A."/>
            <person name="Linde D."/>
            <person name="Babiker R."/>
            <person name="Drula E."/>
            <person name="Ayuso-Fernandez I."/>
            <person name="Pacheco R."/>
            <person name="Padilla G."/>
            <person name="Ferreira P."/>
            <person name="Barriuso J."/>
            <person name="Kellner H."/>
            <person name="Castanera R."/>
            <person name="Alfaro M."/>
            <person name="Ramirez L."/>
            <person name="Pisabarro A.G."/>
            <person name="Kuo A."/>
            <person name="Tritt A."/>
            <person name="Lipzen A."/>
            <person name="He G."/>
            <person name="Yan M."/>
            <person name="Ng V."/>
            <person name="Cullen D."/>
            <person name="Martin F."/>
            <person name="Rosso M.-N."/>
            <person name="Henrissat B."/>
            <person name="Hibbett D."/>
            <person name="Martinez A.T."/>
            <person name="Grigoriev I.V."/>
        </authorList>
    </citation>
    <scope>NUCLEOTIDE SEQUENCE</scope>
    <source>
        <strain evidence="1">CIRM-BRFM 674</strain>
    </source>
</reference>
<sequence length="164" mass="18730">MYTQRPSSKPSSRLSVIVSVSVRGRSRRVHRDRGLHITETSEHTHLSGCTYEKPIQSARSYDVECKGTVEVDVDVDVEVEVNVEVERREVGLRWRWTHHQLRYTLGGWHTTSSPSSSSYICVKARGAESRGVESSSRGRIGVAILITLQCLRFRFRAVDRWTMI</sequence>
<proteinExistence type="predicted"/>
<organism evidence="1 2">
    <name type="scientific">Pholiota conissans</name>
    <dbReference type="NCBI Taxonomy" id="109636"/>
    <lineage>
        <taxon>Eukaryota</taxon>
        <taxon>Fungi</taxon>
        <taxon>Dikarya</taxon>
        <taxon>Basidiomycota</taxon>
        <taxon>Agaricomycotina</taxon>
        <taxon>Agaricomycetes</taxon>
        <taxon>Agaricomycetidae</taxon>
        <taxon>Agaricales</taxon>
        <taxon>Agaricineae</taxon>
        <taxon>Strophariaceae</taxon>
        <taxon>Pholiota</taxon>
    </lineage>
</organism>
<dbReference type="EMBL" id="MU155681">
    <property type="protein sequence ID" value="KAF9471468.1"/>
    <property type="molecule type" value="Genomic_DNA"/>
</dbReference>
<dbReference type="Proteomes" id="UP000807469">
    <property type="component" value="Unassembled WGS sequence"/>
</dbReference>
<keyword evidence="2" id="KW-1185">Reference proteome</keyword>
<protein>
    <submittedName>
        <fullName evidence="1">Uncharacterized protein</fullName>
    </submittedName>
</protein>
<dbReference type="AlphaFoldDB" id="A0A9P5YKG1"/>